<accession>A0A1H7BBQ9</accession>
<gene>
    <name evidence="2" type="ORF">SAMN05192553_10945</name>
</gene>
<feature type="region of interest" description="Disordered" evidence="1">
    <location>
        <begin position="1"/>
        <end position="22"/>
    </location>
</feature>
<organism evidence="2 3">
    <name type="scientific">Cyclobacterium xiamenense</name>
    <dbReference type="NCBI Taxonomy" id="1297121"/>
    <lineage>
        <taxon>Bacteria</taxon>
        <taxon>Pseudomonadati</taxon>
        <taxon>Bacteroidota</taxon>
        <taxon>Cytophagia</taxon>
        <taxon>Cytophagales</taxon>
        <taxon>Cyclobacteriaceae</taxon>
        <taxon>Cyclobacterium</taxon>
    </lineage>
</organism>
<dbReference type="AlphaFoldDB" id="A0A1H7BBQ9"/>
<proteinExistence type="predicted"/>
<protein>
    <submittedName>
        <fullName evidence="2">Uncharacterized protein</fullName>
    </submittedName>
</protein>
<dbReference type="STRING" id="1416801.SAMN05192553_10945"/>
<dbReference type="EMBL" id="FNZH01000009">
    <property type="protein sequence ID" value="SEJ70845.1"/>
    <property type="molecule type" value="Genomic_DNA"/>
</dbReference>
<feature type="compositionally biased region" description="Polar residues" evidence="1">
    <location>
        <begin position="1"/>
        <end position="10"/>
    </location>
</feature>
<dbReference type="Proteomes" id="UP000199403">
    <property type="component" value="Unassembled WGS sequence"/>
</dbReference>
<keyword evidence="3" id="KW-1185">Reference proteome</keyword>
<evidence type="ECO:0000256" key="1">
    <source>
        <dbReference type="SAM" id="MobiDB-lite"/>
    </source>
</evidence>
<name>A0A1H7BBQ9_9BACT</name>
<reference evidence="3" key="1">
    <citation type="submission" date="2016-10" db="EMBL/GenBank/DDBJ databases">
        <authorList>
            <person name="Varghese N."/>
            <person name="Submissions S."/>
        </authorList>
    </citation>
    <scope>NUCLEOTIDE SEQUENCE [LARGE SCALE GENOMIC DNA]</scope>
    <source>
        <strain evidence="3">IBRC-M 10761</strain>
    </source>
</reference>
<evidence type="ECO:0000313" key="3">
    <source>
        <dbReference type="Proteomes" id="UP000199403"/>
    </source>
</evidence>
<evidence type="ECO:0000313" key="2">
    <source>
        <dbReference type="EMBL" id="SEJ70845.1"/>
    </source>
</evidence>
<sequence>MYSSGITAANASDPPHPSCNRQVTRAATWQDIPLLSQNPDLSTKTFEVASGY</sequence>